<evidence type="ECO:0000313" key="2">
    <source>
        <dbReference type="EMBL" id="KAA6350649.1"/>
    </source>
</evidence>
<dbReference type="InterPro" id="IPR025534">
    <property type="entry name" value="DUF4420"/>
</dbReference>
<reference evidence="1" key="1">
    <citation type="submission" date="2019-03" db="EMBL/GenBank/DDBJ databases">
        <title>Single cell metagenomics reveals metabolic interactions within the superorganism composed of flagellate Streblomastix strix and complex community of Bacteroidetes bacteria on its surface.</title>
        <authorList>
            <person name="Treitli S.C."/>
            <person name="Kolisko M."/>
            <person name="Husnik F."/>
            <person name="Keeling P."/>
            <person name="Hampl V."/>
        </authorList>
    </citation>
    <scope>NUCLEOTIDE SEQUENCE</scope>
    <source>
        <strain evidence="1">STM</strain>
    </source>
</reference>
<name>A0A5J4SZG7_9ZZZZ</name>
<dbReference type="AlphaFoldDB" id="A0A5J4SZG7"/>
<organism evidence="1">
    <name type="scientific">termite gut metagenome</name>
    <dbReference type="NCBI Taxonomy" id="433724"/>
    <lineage>
        <taxon>unclassified sequences</taxon>
        <taxon>metagenomes</taxon>
        <taxon>organismal metagenomes</taxon>
    </lineage>
</organism>
<dbReference type="Pfam" id="PF14390">
    <property type="entry name" value="DUF4420"/>
    <property type="match status" value="1"/>
</dbReference>
<sequence>MNDILEIWSNIEQPNETGLLKRLYTNEPELHIYAVFQNPERYCGIALSFDKSIHIDVSPFSNLRDLQVTLTHDNSFINNNLLVIKLLHYQSRDVFAVMCENMVQSVLSLRSEKQVVLAIINQLEKWQTLFEKLKGEGLTPSEQQGLYGELHFLQNFFAKQDTLFVLNSWVGTDREVRDFQYNDWALEIKTTAGNNHQKVSISSERQLDETLLKNLFLFHLSVEAARKNGESLNAKVNAIRETLQNDVTALNIFNRKLLEVGYFEKHKHLYEEKCYQIRAENYYKIENEFPRIKEKEIRGGVGDVKYSIILSQCNEYLVAESTIFSTISSL</sequence>
<evidence type="ECO:0008006" key="3">
    <source>
        <dbReference type="Google" id="ProtNLM"/>
    </source>
</evidence>
<protein>
    <recommendedName>
        <fullName evidence="3">PD-(D/E)XK motif protein</fullName>
    </recommendedName>
</protein>
<proteinExistence type="predicted"/>
<comment type="caution">
    <text evidence="1">The sequence shown here is derived from an EMBL/GenBank/DDBJ whole genome shotgun (WGS) entry which is preliminary data.</text>
</comment>
<gene>
    <name evidence="1" type="ORF">EZS27_001977</name>
    <name evidence="2" type="ORF">EZS27_002006</name>
</gene>
<dbReference type="EMBL" id="SNRY01000025">
    <property type="protein sequence ID" value="KAA6350620.1"/>
    <property type="molecule type" value="Genomic_DNA"/>
</dbReference>
<dbReference type="EMBL" id="SNRY01000025">
    <property type="protein sequence ID" value="KAA6350649.1"/>
    <property type="molecule type" value="Genomic_DNA"/>
</dbReference>
<evidence type="ECO:0000313" key="1">
    <source>
        <dbReference type="EMBL" id="KAA6350620.1"/>
    </source>
</evidence>
<accession>A0A5J4SZG7</accession>